<proteinExistence type="inferred from homology"/>
<dbReference type="OrthoDB" id="1076608at2759"/>
<evidence type="ECO:0000256" key="7">
    <source>
        <dbReference type="SAM" id="MobiDB-lite"/>
    </source>
</evidence>
<evidence type="ECO:0000256" key="3">
    <source>
        <dbReference type="ARBA" id="ARBA00022448"/>
    </source>
</evidence>
<feature type="compositionally biased region" description="Acidic residues" evidence="7">
    <location>
        <begin position="545"/>
        <end position="559"/>
    </location>
</feature>
<comment type="subcellular location">
    <subcellularLocation>
        <location evidence="1">Membrane</location>
        <topology evidence="1">Multi-pass membrane protein</topology>
    </subcellularLocation>
</comment>
<dbReference type="Pfam" id="PF02714">
    <property type="entry name" value="RSN1_7TM"/>
    <property type="match status" value="1"/>
</dbReference>
<dbReference type="InterPro" id="IPR045122">
    <property type="entry name" value="Csc1-like"/>
</dbReference>
<dbReference type="InterPro" id="IPR027815">
    <property type="entry name" value="CSC1/OSCA1-like_cyt"/>
</dbReference>
<keyword evidence="4 8" id="KW-0812">Transmembrane</keyword>
<dbReference type="Pfam" id="PF14703">
    <property type="entry name" value="PHM7_cyt"/>
    <property type="match status" value="1"/>
</dbReference>
<dbReference type="Pfam" id="PF13967">
    <property type="entry name" value="RSN1_TM"/>
    <property type="match status" value="1"/>
</dbReference>
<feature type="region of interest" description="Disordered" evidence="7">
    <location>
        <begin position="152"/>
        <end position="179"/>
    </location>
</feature>
<feature type="domain" description="CSC1/OSCA1-like N-terminal transmembrane" evidence="10">
    <location>
        <begin position="3"/>
        <end position="65"/>
    </location>
</feature>
<evidence type="ECO:0000256" key="4">
    <source>
        <dbReference type="ARBA" id="ARBA00022692"/>
    </source>
</evidence>
<feature type="compositionally biased region" description="Basic and acidic residues" evidence="7">
    <location>
        <begin position="514"/>
        <end position="524"/>
    </location>
</feature>
<dbReference type="GO" id="GO:0005227">
    <property type="term" value="F:calcium-activated cation channel activity"/>
    <property type="evidence" value="ECO:0007669"/>
    <property type="project" value="InterPro"/>
</dbReference>
<evidence type="ECO:0000313" key="13">
    <source>
        <dbReference type="Proteomes" id="UP000187455"/>
    </source>
</evidence>
<evidence type="ECO:0000256" key="5">
    <source>
        <dbReference type="ARBA" id="ARBA00022989"/>
    </source>
</evidence>
<evidence type="ECO:0000256" key="1">
    <source>
        <dbReference type="ARBA" id="ARBA00004141"/>
    </source>
</evidence>
<keyword evidence="6 8" id="KW-0472">Membrane</keyword>
<dbReference type="InterPro" id="IPR032880">
    <property type="entry name" value="CSC1/OSCA1-like_N"/>
</dbReference>
<feature type="region of interest" description="Disordered" evidence="7">
    <location>
        <begin position="498"/>
        <end position="524"/>
    </location>
</feature>
<reference evidence="12 13" key="1">
    <citation type="journal article" date="2016" name="Mol. Biol. Evol.">
        <title>Genome-Wide Survey of Gut Fungi (Harpellales) Reveals the First Horizontally Transferred Ubiquitin Gene from a Mosquito Host.</title>
        <authorList>
            <person name="Wang Y."/>
            <person name="White M.M."/>
            <person name="Kvist S."/>
            <person name="Moncalvo J.M."/>
        </authorList>
    </citation>
    <scope>NUCLEOTIDE SEQUENCE [LARGE SCALE GENOMIC DNA]</scope>
    <source>
        <strain evidence="12 13">ALG-7-W6</strain>
    </source>
</reference>
<keyword evidence="3" id="KW-0813">Transport</keyword>
<gene>
    <name evidence="12" type="ORF">AYI68_g4536</name>
</gene>
<feature type="transmembrane region" description="Helical" evidence="8">
    <location>
        <begin position="386"/>
        <end position="407"/>
    </location>
</feature>
<feature type="compositionally biased region" description="Low complexity" evidence="7">
    <location>
        <begin position="153"/>
        <end position="171"/>
    </location>
</feature>
<evidence type="ECO:0000259" key="10">
    <source>
        <dbReference type="Pfam" id="PF13967"/>
    </source>
</evidence>
<dbReference type="Proteomes" id="UP000187455">
    <property type="component" value="Unassembled WGS sequence"/>
</dbReference>
<keyword evidence="13" id="KW-1185">Reference proteome</keyword>
<accession>A0A1R0GWT5</accession>
<dbReference type="EMBL" id="LSSL01002526">
    <property type="protein sequence ID" value="OLY81360.1"/>
    <property type="molecule type" value="Genomic_DNA"/>
</dbReference>
<sequence length="721" mass="81305">MIFFAIASVVTLSLILPFNIRGSTNTTDLSRFSAANIDRGSNFLWAHFSFYIISLLIIMYFLYRESTLFIKLRLKYLLDPEYKSTTKAHTIMVCGLKSELTDEKTLKNVFSALPGKNFYAQKHSNKVLNLKRYILRERSINDTENDIPALDLETSNSETSNSNNSKKNTNSVQLSPPSLPTMSKRKISFRYFKRDENNSQKFLTTEKFNKIEYYSKKLLKYNKKIKEFRENKLSSLKKKSSGFVTFSDQISAHLAVQSLVYHKPLAATPKFMDTDPANVVWNNLNLSPYDRKIRKTISVVITVFIVIAWSSITILIVGLINSNSFLGFLGLSESTAKFINKIKGFLGPLLIAILVSLLPMFLRFLLVLEGTMRKSDIEIGVMHRFFLFLAFTVFILPTFASSLGALWDNFAQLMVENKEQEEVEEEKRDLLSHDGSRGASINDFSDDFRHVENVVICEKRLAEDKEIMKKGNLIRKISKRIKNYSKIASFRSRGGLNEMDSDNGEESMYLSGEESSHFGEKKSQKKMDSLAKRLDYLTTDFAESSNEEYPTESGNEDGAEAGIGTGNRQTFNPPEINVVNNSLENIPLEDEYITKKDTEIEENEAFAEGVDIHKNNLPGRRASSLGVSPMFENRSLCKSKEAGIKLNTNISRLGDNSMGPETAVEMEGTFGYLGVQEGDIVNNKSSRDGLLEDVHPSSINSGWAFYGMGASGSNGIVEWSN</sequence>
<comment type="similarity">
    <text evidence="2">Belongs to the CSC1 (TC 1.A.17) family.</text>
</comment>
<protein>
    <recommendedName>
        <fullName evidence="14">CSC1/OSCA1-like cytosolic domain-containing protein</fullName>
    </recommendedName>
</protein>
<evidence type="ECO:0000259" key="11">
    <source>
        <dbReference type="Pfam" id="PF14703"/>
    </source>
</evidence>
<comment type="caution">
    <text evidence="12">The sequence shown here is derived from an EMBL/GenBank/DDBJ whole genome shotgun (WGS) entry which is preliminary data.</text>
</comment>
<feature type="domain" description="CSC1/OSCA1-like 7TM region" evidence="9">
    <location>
        <begin position="294"/>
        <end position="412"/>
    </location>
</feature>
<feature type="region of interest" description="Disordered" evidence="7">
    <location>
        <begin position="542"/>
        <end position="572"/>
    </location>
</feature>
<dbReference type="PANTHER" id="PTHR13018">
    <property type="entry name" value="PROBABLE MEMBRANE PROTEIN DUF221-RELATED"/>
    <property type="match status" value="1"/>
</dbReference>
<evidence type="ECO:0000313" key="12">
    <source>
        <dbReference type="EMBL" id="OLY81360.1"/>
    </source>
</evidence>
<feature type="domain" description="CSC1/OSCA1-like cytosolic" evidence="11">
    <location>
        <begin position="89"/>
        <end position="283"/>
    </location>
</feature>
<evidence type="ECO:0000256" key="6">
    <source>
        <dbReference type="ARBA" id="ARBA00023136"/>
    </source>
</evidence>
<keyword evidence="5 8" id="KW-1133">Transmembrane helix</keyword>
<evidence type="ECO:0008006" key="14">
    <source>
        <dbReference type="Google" id="ProtNLM"/>
    </source>
</evidence>
<feature type="transmembrane region" description="Helical" evidence="8">
    <location>
        <begin position="297"/>
        <end position="320"/>
    </location>
</feature>
<dbReference type="AlphaFoldDB" id="A0A1R0GWT5"/>
<dbReference type="PANTHER" id="PTHR13018:SF5">
    <property type="entry name" value="RE44586P"/>
    <property type="match status" value="1"/>
</dbReference>
<feature type="transmembrane region" description="Helical" evidence="8">
    <location>
        <begin position="345"/>
        <end position="366"/>
    </location>
</feature>
<dbReference type="InterPro" id="IPR003864">
    <property type="entry name" value="CSC1/OSCA1-like_7TM"/>
</dbReference>
<evidence type="ECO:0000259" key="9">
    <source>
        <dbReference type="Pfam" id="PF02714"/>
    </source>
</evidence>
<feature type="transmembrane region" description="Helical" evidence="8">
    <location>
        <begin position="46"/>
        <end position="63"/>
    </location>
</feature>
<evidence type="ECO:0000256" key="8">
    <source>
        <dbReference type="SAM" id="Phobius"/>
    </source>
</evidence>
<name>A0A1R0GWT5_9FUNG</name>
<evidence type="ECO:0000256" key="2">
    <source>
        <dbReference type="ARBA" id="ARBA00007779"/>
    </source>
</evidence>
<dbReference type="GO" id="GO:0005886">
    <property type="term" value="C:plasma membrane"/>
    <property type="evidence" value="ECO:0007669"/>
    <property type="project" value="TreeGrafter"/>
</dbReference>
<organism evidence="12 13">
    <name type="scientific">Smittium mucronatum</name>
    <dbReference type="NCBI Taxonomy" id="133383"/>
    <lineage>
        <taxon>Eukaryota</taxon>
        <taxon>Fungi</taxon>
        <taxon>Fungi incertae sedis</taxon>
        <taxon>Zoopagomycota</taxon>
        <taxon>Kickxellomycotina</taxon>
        <taxon>Harpellomycetes</taxon>
        <taxon>Harpellales</taxon>
        <taxon>Legeriomycetaceae</taxon>
        <taxon>Smittium</taxon>
    </lineage>
</organism>